<evidence type="ECO:0000256" key="1">
    <source>
        <dbReference type="ARBA" id="ARBA00004496"/>
    </source>
</evidence>
<evidence type="ECO:0000313" key="5">
    <source>
        <dbReference type="EMBL" id="OTF75606.1"/>
    </source>
</evidence>
<feature type="region of interest" description="Disordered" evidence="3">
    <location>
        <begin position="89"/>
        <end position="108"/>
    </location>
</feature>
<organism evidence="5 6">
    <name type="scientific">Euroglyphus maynei</name>
    <name type="common">Mayne's house dust mite</name>
    <dbReference type="NCBI Taxonomy" id="6958"/>
    <lineage>
        <taxon>Eukaryota</taxon>
        <taxon>Metazoa</taxon>
        <taxon>Ecdysozoa</taxon>
        <taxon>Arthropoda</taxon>
        <taxon>Chelicerata</taxon>
        <taxon>Arachnida</taxon>
        <taxon>Acari</taxon>
        <taxon>Acariformes</taxon>
        <taxon>Sarcoptiformes</taxon>
        <taxon>Astigmata</taxon>
        <taxon>Psoroptidia</taxon>
        <taxon>Analgoidea</taxon>
        <taxon>Pyroglyphidae</taxon>
        <taxon>Pyroglyphinae</taxon>
        <taxon>Euroglyphus</taxon>
    </lineage>
</organism>
<dbReference type="PANTHER" id="PTHR46340">
    <property type="entry name" value="UBX DOMAIN-CONTAINING PROTEIN 1"/>
    <property type="match status" value="1"/>
</dbReference>
<dbReference type="Proteomes" id="UP000194236">
    <property type="component" value="Unassembled WGS sequence"/>
</dbReference>
<evidence type="ECO:0000313" key="6">
    <source>
        <dbReference type="Proteomes" id="UP000194236"/>
    </source>
</evidence>
<dbReference type="Gene3D" id="3.10.20.90">
    <property type="entry name" value="Phosphatidylinositol 3-kinase Catalytic Subunit, Chain A, domain 1"/>
    <property type="match status" value="1"/>
</dbReference>
<dbReference type="GO" id="GO:0036435">
    <property type="term" value="F:K48-linked polyubiquitin modification-dependent protein binding"/>
    <property type="evidence" value="ECO:0007669"/>
    <property type="project" value="TreeGrafter"/>
</dbReference>
<sequence>MASHAVLKEQLLEMGFEENLINGALKLLKDNATLESVIECIDNGTAEEAAKTLTEEDLKTESKDESDEGKTPEEIEAKKKAYAEKIRQRRAEMDEKEKEAERLKELQRRRDGKDLGKVREELQRKQQENYIETLKREKDEEKAARDKILKQIELDKAERRARAQGITGGNSSATIADITPSKPNIVSTASKTGKTKLAIRLLDGSQVVEEFDDKEILSAVRAYIVTQKNLDFNITFTMPLRPPFTEEDMTKSLFVLGLSPNARIQVIKR</sequence>
<comment type="caution">
    <text evidence="5">The sequence shown here is derived from an EMBL/GenBank/DDBJ whole genome shotgun (WGS) entry which is preliminary data.</text>
</comment>
<dbReference type="AlphaFoldDB" id="A0A1Y3B7L9"/>
<evidence type="ECO:0000256" key="3">
    <source>
        <dbReference type="SAM" id="MobiDB-lite"/>
    </source>
</evidence>
<dbReference type="GO" id="GO:0005737">
    <property type="term" value="C:cytoplasm"/>
    <property type="evidence" value="ECO:0007669"/>
    <property type="project" value="UniProtKB-SubCell"/>
</dbReference>
<dbReference type="GO" id="GO:0005634">
    <property type="term" value="C:nucleus"/>
    <property type="evidence" value="ECO:0007669"/>
    <property type="project" value="TreeGrafter"/>
</dbReference>
<dbReference type="InterPro" id="IPR001012">
    <property type="entry name" value="UBX_dom"/>
</dbReference>
<evidence type="ECO:0000259" key="4">
    <source>
        <dbReference type="PROSITE" id="PS50033"/>
    </source>
</evidence>
<accession>A0A1Y3B7L9</accession>
<keyword evidence="2" id="KW-0963">Cytoplasm</keyword>
<gene>
    <name evidence="5" type="ORF">BLA29_005137</name>
</gene>
<dbReference type="EMBL" id="MUJZ01041088">
    <property type="protein sequence ID" value="OTF75606.1"/>
    <property type="molecule type" value="Genomic_DNA"/>
</dbReference>
<evidence type="ECO:0000256" key="2">
    <source>
        <dbReference type="ARBA" id="ARBA00022490"/>
    </source>
</evidence>
<keyword evidence="6" id="KW-1185">Reference proteome</keyword>
<dbReference type="PANTHER" id="PTHR46340:SF1">
    <property type="entry name" value="UBX DOMAIN-CONTAINING PROTEIN 1"/>
    <property type="match status" value="1"/>
</dbReference>
<feature type="region of interest" description="Disordered" evidence="3">
    <location>
        <begin position="49"/>
        <end position="79"/>
    </location>
</feature>
<dbReference type="InterPro" id="IPR029071">
    <property type="entry name" value="Ubiquitin-like_domsf"/>
</dbReference>
<name>A0A1Y3B7L9_EURMA</name>
<reference evidence="5 6" key="1">
    <citation type="submission" date="2017-03" db="EMBL/GenBank/DDBJ databases">
        <title>Genome Survey of Euroglyphus maynei.</title>
        <authorList>
            <person name="Arlian L.G."/>
            <person name="Morgan M.S."/>
            <person name="Rider S.D."/>
        </authorList>
    </citation>
    <scope>NUCLEOTIDE SEQUENCE [LARGE SCALE GENOMIC DNA]</scope>
    <source>
        <strain evidence="5">Arlian Lab</strain>
        <tissue evidence="5">Whole body</tissue>
    </source>
</reference>
<dbReference type="SUPFAM" id="SSF54236">
    <property type="entry name" value="Ubiquitin-like"/>
    <property type="match status" value="1"/>
</dbReference>
<dbReference type="OrthoDB" id="10254930at2759"/>
<dbReference type="PROSITE" id="PS50033">
    <property type="entry name" value="UBX"/>
    <property type="match status" value="1"/>
</dbReference>
<dbReference type="Pfam" id="PF00789">
    <property type="entry name" value="UBX"/>
    <property type="match status" value="1"/>
</dbReference>
<dbReference type="GO" id="GO:0031397">
    <property type="term" value="P:negative regulation of protein ubiquitination"/>
    <property type="evidence" value="ECO:0007669"/>
    <property type="project" value="TreeGrafter"/>
</dbReference>
<dbReference type="SMART" id="SM00166">
    <property type="entry name" value="UBX"/>
    <property type="match status" value="1"/>
</dbReference>
<feature type="domain" description="UBX" evidence="4">
    <location>
        <begin position="190"/>
        <end position="266"/>
    </location>
</feature>
<protein>
    <recommendedName>
        <fullName evidence="4">UBX domain-containing protein</fullName>
    </recommendedName>
</protein>
<proteinExistence type="predicted"/>
<comment type="subcellular location">
    <subcellularLocation>
        <location evidence="1">Cytoplasm</location>
    </subcellularLocation>
</comment>
<dbReference type="GO" id="GO:0032435">
    <property type="term" value="P:negative regulation of proteasomal ubiquitin-dependent protein catabolic process"/>
    <property type="evidence" value="ECO:0007669"/>
    <property type="project" value="TreeGrafter"/>
</dbReference>
<dbReference type="GO" id="GO:1903094">
    <property type="term" value="P:negative regulation of protein K48-linked deubiquitination"/>
    <property type="evidence" value="ECO:0007669"/>
    <property type="project" value="TreeGrafter"/>
</dbReference>